<keyword evidence="1" id="KW-0812">Transmembrane</keyword>
<keyword evidence="1" id="KW-0472">Membrane</keyword>
<feature type="transmembrane region" description="Helical" evidence="1">
    <location>
        <begin position="140"/>
        <end position="160"/>
    </location>
</feature>
<organism evidence="2">
    <name type="scientific">freshwater sediment metagenome</name>
    <dbReference type="NCBI Taxonomy" id="556182"/>
    <lineage>
        <taxon>unclassified sequences</taxon>
        <taxon>metagenomes</taxon>
        <taxon>ecological metagenomes</taxon>
    </lineage>
</organism>
<dbReference type="AlphaFoldDB" id="A0AA48RC27"/>
<feature type="transmembrane region" description="Helical" evidence="1">
    <location>
        <begin position="50"/>
        <end position="71"/>
    </location>
</feature>
<dbReference type="PANTHER" id="PTHR37314:SF5">
    <property type="entry name" value="SLR0142 PROTEIN"/>
    <property type="match status" value="1"/>
</dbReference>
<accession>A0AA48RC27</accession>
<reference evidence="2" key="1">
    <citation type="submission" date="2023-07" db="EMBL/GenBank/DDBJ databases">
        <authorList>
            <person name="Pelsma A.J. K."/>
        </authorList>
    </citation>
    <scope>NUCLEOTIDE SEQUENCE</scope>
</reference>
<name>A0AA48RC27_9ZZZZ</name>
<evidence type="ECO:0000313" key="2">
    <source>
        <dbReference type="EMBL" id="CAJ0854818.1"/>
    </source>
</evidence>
<gene>
    <name evidence="2" type="ORF">AMST5_00776</name>
</gene>
<dbReference type="Pfam" id="PF06912">
    <property type="entry name" value="DUF1275"/>
    <property type="match status" value="1"/>
</dbReference>
<protein>
    <recommendedName>
        <fullName evidence="3">DUF1275 domain-containing protein</fullName>
    </recommendedName>
</protein>
<proteinExistence type="predicted"/>
<dbReference type="PANTHER" id="PTHR37314">
    <property type="entry name" value="SLR0142 PROTEIN"/>
    <property type="match status" value="1"/>
</dbReference>
<dbReference type="InterPro" id="IPR010699">
    <property type="entry name" value="DUF1275"/>
</dbReference>
<feature type="transmembrane region" description="Helical" evidence="1">
    <location>
        <begin position="77"/>
        <end position="96"/>
    </location>
</feature>
<sequence>MVVLAANLVTGKSAQISYLLSVPVFMLVLYLTRALAISIERFGLPALRPLLFTQLLFLATCLELCVFFGPWADPQAAAAIVAGMLAVSAMAVQNALAQIALSNVPSTAVMTTNVTHFILDLSELVHARDETAHAQARARALRTFPVICGFVVGCALGAVYQAAAGLWSLSLPTGLALFALIVA</sequence>
<feature type="transmembrane region" description="Helical" evidence="1">
    <location>
        <begin position="16"/>
        <end position="38"/>
    </location>
</feature>
<evidence type="ECO:0000256" key="1">
    <source>
        <dbReference type="SAM" id="Phobius"/>
    </source>
</evidence>
<evidence type="ECO:0008006" key="3">
    <source>
        <dbReference type="Google" id="ProtNLM"/>
    </source>
</evidence>
<dbReference type="EMBL" id="OY288114">
    <property type="protein sequence ID" value="CAJ0854818.1"/>
    <property type="molecule type" value="Genomic_DNA"/>
</dbReference>
<keyword evidence="1" id="KW-1133">Transmembrane helix</keyword>